<accession>A0A0E9LZY0</accession>
<evidence type="ECO:0000256" key="3">
    <source>
        <dbReference type="ARBA" id="ARBA00023125"/>
    </source>
</evidence>
<dbReference type="AlphaFoldDB" id="A0A0E9LZY0"/>
<dbReference type="PROSITE" id="PS50931">
    <property type="entry name" value="HTH_LYSR"/>
    <property type="match status" value="1"/>
</dbReference>
<proteinExistence type="inferred from homology"/>
<dbReference type="EMBL" id="BAZW01000038">
    <property type="protein sequence ID" value="GAO31127.1"/>
    <property type="molecule type" value="Genomic_DNA"/>
</dbReference>
<sequence length="308" mass="34878">MNIQQLEYVIALDDFRHFVSAAENCHVTQPTLTMQLKKLEEELDVLLFDRSKKPLKPTPEGVLFIAKARRILKDINDLHGALNGEKNSLKGQFRLGIIPTIAPHLLPLFLPLFAEKFADTRLVIEEMESELIIKALHENRLDLAIMATPAGERDLQETVLFNESFVFYGPAEHPLLDKGLLSPDGLDANHLLLLSEGHCFRSQALNICKTKVSHPVFNFQYESGSIETIKGLVKKGIGYTLIPELAISEGDKAHVRRFEQPEPVREVSIVCHKSFNRPVLIDSIKTAVRNSLPAHITRPREFVKIKWR</sequence>
<organism evidence="6 7">
    <name type="scientific">Geofilum rubicundum JCM 15548</name>
    <dbReference type="NCBI Taxonomy" id="1236989"/>
    <lineage>
        <taxon>Bacteria</taxon>
        <taxon>Pseudomonadati</taxon>
        <taxon>Bacteroidota</taxon>
        <taxon>Bacteroidia</taxon>
        <taxon>Marinilabiliales</taxon>
        <taxon>Marinilabiliaceae</taxon>
        <taxon>Geofilum</taxon>
    </lineage>
</organism>
<name>A0A0E9LZY0_9BACT</name>
<dbReference type="SUPFAM" id="SSF53850">
    <property type="entry name" value="Periplasmic binding protein-like II"/>
    <property type="match status" value="1"/>
</dbReference>
<evidence type="ECO:0000259" key="5">
    <source>
        <dbReference type="PROSITE" id="PS50931"/>
    </source>
</evidence>
<evidence type="ECO:0000256" key="1">
    <source>
        <dbReference type="ARBA" id="ARBA00009437"/>
    </source>
</evidence>
<dbReference type="InterPro" id="IPR036390">
    <property type="entry name" value="WH_DNA-bd_sf"/>
</dbReference>
<keyword evidence="7" id="KW-1185">Reference proteome</keyword>
<dbReference type="OrthoDB" id="9803735at2"/>
<dbReference type="Gene3D" id="3.40.190.10">
    <property type="entry name" value="Periplasmic binding protein-like II"/>
    <property type="match status" value="2"/>
</dbReference>
<evidence type="ECO:0000256" key="2">
    <source>
        <dbReference type="ARBA" id="ARBA00023015"/>
    </source>
</evidence>
<dbReference type="FunFam" id="1.10.10.10:FF:000001">
    <property type="entry name" value="LysR family transcriptional regulator"/>
    <property type="match status" value="1"/>
</dbReference>
<keyword evidence="3" id="KW-0238">DNA-binding</keyword>
<comment type="similarity">
    <text evidence="1">Belongs to the LysR transcriptional regulatory family.</text>
</comment>
<keyword evidence="2" id="KW-0805">Transcription regulation</keyword>
<dbReference type="PANTHER" id="PTHR30419:SF29">
    <property type="entry name" value="LYSR-FAMILY TRANSCRIPTIONAL REGULATOR"/>
    <property type="match status" value="1"/>
</dbReference>
<protein>
    <submittedName>
        <fullName evidence="6">Hydrogen peroxide-inducible genes activator</fullName>
    </submittedName>
</protein>
<reference evidence="6 7" key="1">
    <citation type="journal article" date="2015" name="Microbes Environ.">
        <title>Distribution and evolution of nitrogen fixation genes in the phylum bacteroidetes.</title>
        <authorList>
            <person name="Inoue J."/>
            <person name="Oshima K."/>
            <person name="Suda W."/>
            <person name="Sakamoto M."/>
            <person name="Iino T."/>
            <person name="Noda S."/>
            <person name="Hongoh Y."/>
            <person name="Hattori M."/>
            <person name="Ohkuma M."/>
        </authorList>
    </citation>
    <scope>NUCLEOTIDE SEQUENCE [LARGE SCALE GENOMIC DNA]</scope>
    <source>
        <strain evidence="6">JCM 15548</strain>
    </source>
</reference>
<dbReference type="STRING" id="1236989.JCM15548_13464"/>
<dbReference type="GO" id="GO:0005829">
    <property type="term" value="C:cytosol"/>
    <property type="evidence" value="ECO:0007669"/>
    <property type="project" value="TreeGrafter"/>
</dbReference>
<dbReference type="Gene3D" id="1.10.10.10">
    <property type="entry name" value="Winged helix-like DNA-binding domain superfamily/Winged helix DNA-binding domain"/>
    <property type="match status" value="1"/>
</dbReference>
<dbReference type="InterPro" id="IPR005119">
    <property type="entry name" value="LysR_subst-bd"/>
</dbReference>
<evidence type="ECO:0000313" key="7">
    <source>
        <dbReference type="Proteomes" id="UP000032900"/>
    </source>
</evidence>
<dbReference type="GO" id="GO:0003677">
    <property type="term" value="F:DNA binding"/>
    <property type="evidence" value="ECO:0007669"/>
    <property type="project" value="UniProtKB-KW"/>
</dbReference>
<dbReference type="InterPro" id="IPR050950">
    <property type="entry name" value="HTH-type_LysR_regulators"/>
</dbReference>
<dbReference type="GO" id="GO:0003700">
    <property type="term" value="F:DNA-binding transcription factor activity"/>
    <property type="evidence" value="ECO:0007669"/>
    <property type="project" value="InterPro"/>
</dbReference>
<feature type="domain" description="HTH lysR-type" evidence="5">
    <location>
        <begin position="1"/>
        <end position="58"/>
    </location>
</feature>
<dbReference type="InterPro" id="IPR036388">
    <property type="entry name" value="WH-like_DNA-bd_sf"/>
</dbReference>
<keyword evidence="4" id="KW-0804">Transcription</keyword>
<evidence type="ECO:0000313" key="6">
    <source>
        <dbReference type="EMBL" id="GAO31127.1"/>
    </source>
</evidence>
<evidence type="ECO:0000256" key="4">
    <source>
        <dbReference type="ARBA" id="ARBA00023163"/>
    </source>
</evidence>
<dbReference type="Pfam" id="PF00126">
    <property type="entry name" value="HTH_1"/>
    <property type="match status" value="1"/>
</dbReference>
<dbReference type="InterPro" id="IPR000847">
    <property type="entry name" value="LysR_HTH_N"/>
</dbReference>
<comment type="caution">
    <text evidence="6">The sequence shown here is derived from an EMBL/GenBank/DDBJ whole genome shotgun (WGS) entry which is preliminary data.</text>
</comment>
<dbReference type="RefSeq" id="WP_062126874.1">
    <property type="nucleotide sequence ID" value="NZ_BAZW01000038.1"/>
</dbReference>
<dbReference type="PANTHER" id="PTHR30419">
    <property type="entry name" value="HTH-TYPE TRANSCRIPTIONAL REGULATOR YBHD"/>
    <property type="match status" value="1"/>
</dbReference>
<dbReference type="Pfam" id="PF03466">
    <property type="entry name" value="LysR_substrate"/>
    <property type="match status" value="1"/>
</dbReference>
<dbReference type="PRINTS" id="PR00039">
    <property type="entry name" value="HTHLYSR"/>
</dbReference>
<dbReference type="SUPFAM" id="SSF46785">
    <property type="entry name" value="Winged helix' DNA-binding domain"/>
    <property type="match status" value="1"/>
</dbReference>
<dbReference type="Proteomes" id="UP000032900">
    <property type="component" value="Unassembled WGS sequence"/>
</dbReference>
<gene>
    <name evidence="6" type="ORF">JCM15548_13464</name>
</gene>
<dbReference type="CDD" id="cd08411">
    <property type="entry name" value="PBP2_OxyR"/>
    <property type="match status" value="1"/>
</dbReference>